<feature type="transmembrane region" description="Helical" evidence="1">
    <location>
        <begin position="22"/>
        <end position="46"/>
    </location>
</feature>
<keyword evidence="1" id="KW-0812">Transmembrane</keyword>
<keyword evidence="3" id="KW-1185">Reference proteome</keyword>
<gene>
    <name evidence="2" type="ORF">JN12_01060</name>
</gene>
<accession>A0A562W9J2</accession>
<feature type="transmembrane region" description="Helical" evidence="1">
    <location>
        <begin position="167"/>
        <end position="188"/>
    </location>
</feature>
<feature type="transmembrane region" description="Helical" evidence="1">
    <location>
        <begin position="379"/>
        <end position="396"/>
    </location>
</feature>
<feature type="transmembrane region" description="Helical" evidence="1">
    <location>
        <begin position="127"/>
        <end position="147"/>
    </location>
</feature>
<evidence type="ECO:0000313" key="3">
    <source>
        <dbReference type="Proteomes" id="UP000319449"/>
    </source>
</evidence>
<protein>
    <recommendedName>
        <fullName evidence="4">Oligosaccharide repeat unit polymerase</fullName>
    </recommendedName>
</protein>
<sequence length="442" mass="49962">MIVSKEKIAAIPILLTLWLSGFIFPTVIPLVMLAMTLISIRLIFLYKNVQPVFIYYIFHLSYVVMLIPYFLFDIPITPHSEFQIAKYMDSTLLVHGAFVFTLYFFSDLNAPKQLVVIAEHLPSRKDTAVFLFLAGAMLAIIVSMQIGSVNIYSIDAAQAWDAYNDNISASSGAPEYFLVFFVTAFIFAKSYRLKLILTIIFCIFIYSGFTRGMRVSLLMPILLYFALFLDGKFRTRYIFIMAIVGMVLVQAAGFLRDGKRAAMELFSLFSGTALLTNQGEVFYTTNIIVSALIDGVCGMKERMFSLFAALLQTILPPRIGLGSIGKPALYVWDLTGREAGGGGLISGFFYFWLDYFGVVLIAFFIAILTNKVINKPTSLLSLYIICLYSFYPRWLAYDPVNFMFRMPLYAICLYLLLKQFQMTMKLVKDSKKDMTLPSGVTP</sequence>
<feature type="transmembrane region" description="Helical" evidence="1">
    <location>
        <begin position="237"/>
        <end position="255"/>
    </location>
</feature>
<dbReference type="Proteomes" id="UP000319449">
    <property type="component" value="Unassembled WGS sequence"/>
</dbReference>
<feature type="transmembrane region" description="Helical" evidence="1">
    <location>
        <begin position="402"/>
        <end position="417"/>
    </location>
</feature>
<dbReference type="AlphaFoldDB" id="A0A562W9J2"/>
<reference evidence="2 3" key="1">
    <citation type="submission" date="2019-07" db="EMBL/GenBank/DDBJ databases">
        <title>Genomic Encyclopedia of Archaeal and Bacterial Type Strains, Phase II (KMG-II): from individual species to whole genera.</title>
        <authorList>
            <person name="Goeker M."/>
        </authorList>
    </citation>
    <scope>NUCLEOTIDE SEQUENCE [LARGE SCALE GENOMIC DNA]</scope>
    <source>
        <strain evidence="2 3">ATCC BAA-1139</strain>
    </source>
</reference>
<keyword evidence="1" id="KW-1133">Transmembrane helix</keyword>
<name>A0A562W9J2_9BACT</name>
<feature type="transmembrane region" description="Helical" evidence="1">
    <location>
        <begin position="195"/>
        <end position="225"/>
    </location>
</feature>
<feature type="transmembrane region" description="Helical" evidence="1">
    <location>
        <begin position="344"/>
        <end position="367"/>
    </location>
</feature>
<evidence type="ECO:0008006" key="4">
    <source>
        <dbReference type="Google" id="ProtNLM"/>
    </source>
</evidence>
<feature type="transmembrane region" description="Helical" evidence="1">
    <location>
        <begin position="304"/>
        <end position="324"/>
    </location>
</feature>
<feature type="transmembrane region" description="Helical" evidence="1">
    <location>
        <begin position="53"/>
        <end position="72"/>
    </location>
</feature>
<dbReference type="RefSeq" id="WP_145019312.1">
    <property type="nucleotide sequence ID" value="NZ_VLLN01000005.1"/>
</dbReference>
<evidence type="ECO:0000256" key="1">
    <source>
        <dbReference type="SAM" id="Phobius"/>
    </source>
</evidence>
<comment type="caution">
    <text evidence="2">The sequence shown here is derived from an EMBL/GenBank/DDBJ whole genome shotgun (WGS) entry which is preliminary data.</text>
</comment>
<organism evidence="2 3">
    <name type="scientific">Geobacter argillaceus</name>
    <dbReference type="NCBI Taxonomy" id="345631"/>
    <lineage>
        <taxon>Bacteria</taxon>
        <taxon>Pseudomonadati</taxon>
        <taxon>Thermodesulfobacteriota</taxon>
        <taxon>Desulfuromonadia</taxon>
        <taxon>Geobacterales</taxon>
        <taxon>Geobacteraceae</taxon>
        <taxon>Geobacter</taxon>
    </lineage>
</organism>
<feature type="transmembrane region" description="Helical" evidence="1">
    <location>
        <begin position="84"/>
        <end position="106"/>
    </location>
</feature>
<evidence type="ECO:0000313" key="2">
    <source>
        <dbReference type="EMBL" id="TWJ26354.1"/>
    </source>
</evidence>
<proteinExistence type="predicted"/>
<keyword evidence="1" id="KW-0472">Membrane</keyword>
<dbReference type="EMBL" id="VLLN01000005">
    <property type="protein sequence ID" value="TWJ26354.1"/>
    <property type="molecule type" value="Genomic_DNA"/>
</dbReference>
<dbReference type="OrthoDB" id="3035405at2"/>